<dbReference type="Gene3D" id="1.50.10.150">
    <property type="entry name" value="Voltage-dependent anion channel"/>
    <property type="match status" value="1"/>
</dbReference>
<keyword evidence="3" id="KW-0813">Transport</keyword>
<feature type="transmembrane region" description="Helical" evidence="8">
    <location>
        <begin position="117"/>
        <end position="142"/>
    </location>
</feature>
<dbReference type="InterPro" id="IPR004695">
    <property type="entry name" value="SLAC1/Mae1/Ssu1/TehA"/>
</dbReference>
<reference evidence="9 11" key="1">
    <citation type="submission" date="2015-11" db="EMBL/GenBank/DDBJ databases">
        <title>Aspergillus lentulus strain IFM 54703T.</title>
        <authorList>
            <person name="Kusuya Y."/>
            <person name="Sakai K."/>
            <person name="Kamei K."/>
            <person name="Takahashi H."/>
            <person name="Yaguchi T."/>
        </authorList>
    </citation>
    <scope>NUCLEOTIDE SEQUENCE [LARGE SCALE GENOMIC DNA]</scope>
    <source>
        <strain evidence="9 11">IFM 54703</strain>
    </source>
</reference>
<dbReference type="EMBL" id="BCLY01000005">
    <property type="protein sequence ID" value="GAQ05547.1"/>
    <property type="molecule type" value="Genomic_DNA"/>
</dbReference>
<feature type="transmembrane region" description="Helical" evidence="8">
    <location>
        <begin position="373"/>
        <end position="392"/>
    </location>
</feature>
<dbReference type="FunFam" id="1.50.10.150:FF:000005">
    <property type="entry name" value="Sulfite efflux pump SSU1"/>
    <property type="match status" value="1"/>
</dbReference>
<evidence type="ECO:0000256" key="5">
    <source>
        <dbReference type="ARBA" id="ARBA00022692"/>
    </source>
</evidence>
<feature type="transmembrane region" description="Helical" evidence="8">
    <location>
        <begin position="163"/>
        <end position="187"/>
    </location>
</feature>
<dbReference type="Pfam" id="PF03595">
    <property type="entry name" value="SLAC1"/>
    <property type="match status" value="1"/>
</dbReference>
<comment type="subcellular location">
    <subcellularLocation>
        <location evidence="1">Cell membrane</location>
        <topology evidence="1">Multi-pass membrane protein</topology>
    </subcellularLocation>
</comment>
<evidence type="ECO:0000313" key="10">
    <source>
        <dbReference type="EMBL" id="KAF4200448.1"/>
    </source>
</evidence>
<evidence type="ECO:0000256" key="1">
    <source>
        <dbReference type="ARBA" id="ARBA00004651"/>
    </source>
</evidence>
<feature type="transmembrane region" description="Helical" evidence="8">
    <location>
        <begin position="230"/>
        <end position="253"/>
    </location>
</feature>
<evidence type="ECO:0000256" key="7">
    <source>
        <dbReference type="ARBA" id="ARBA00023136"/>
    </source>
</evidence>
<reference evidence="10" key="3">
    <citation type="submission" date="2020-04" db="EMBL/GenBank/DDBJ databases">
        <authorList>
            <person name="Santos R.A.C."/>
            <person name="Steenwyk J.L."/>
            <person name="Rivero-Menendez O."/>
            <person name="Mead M.E."/>
            <person name="Silva L.P."/>
            <person name="Bastos R.W."/>
            <person name="Alastruey-Izquierdo A."/>
            <person name="Goldman G.H."/>
            <person name="Rokas A."/>
        </authorList>
    </citation>
    <scope>NUCLEOTIDE SEQUENCE</scope>
    <source>
        <strain evidence="10">CNM-CM8927</strain>
    </source>
</reference>
<feature type="transmembrane region" description="Helical" evidence="8">
    <location>
        <begin position="193"/>
        <end position="218"/>
    </location>
</feature>
<dbReference type="InterPro" id="IPR051629">
    <property type="entry name" value="Sulfite_efflux_TDT"/>
</dbReference>
<sequence length="458" mass="48725">MSDDQKQNPGLLGGLGTTLGNTVGGLTNTVGNTVGGLGQTVGGATKGLGDTVGGATQGLGETVSGAGQGLGQTTNSVGNSTKDTLASIGGERKWFSVTMGTGIVSILLNTLPYNAQWLYWVSVVVFAINVLLFITGCVISFLRYTLYPEIFGAMIVHPVQSMFIGTFPMGLTTIINMFCFVCVPAWGEWTRNFAWGLWIFDAILSVVTALSLPFLLMAHGNETQLSSMTAIWLLPIVSCIVAASSGAIVADVLPNPQHALWTVLVSYVLWGIGVPLAMMVMVIYLQRLTLHKLPPKAVIVSVFLPLGPLGQGGYGAMKLGKSAQTIFAQTHTLEASSGPTFYTLGFLVALILWSFGLVWLFFASASIARCRSFPFNIGWWGFTFPLGVFAASTCQMGRELPSEFFKMLGTIISLCVVVLWVVVSIGTLKGAVSGKLFFAPCLADLKMKEEDKDVAKAA</sequence>
<dbReference type="AlphaFoldDB" id="A0AAN5YH34"/>
<dbReference type="PANTHER" id="PTHR31686:SF1">
    <property type="entry name" value="SULFITE EFFLUX PUMP SSU1"/>
    <property type="match status" value="1"/>
</dbReference>
<feature type="transmembrane region" description="Helical" evidence="8">
    <location>
        <begin position="94"/>
        <end position="111"/>
    </location>
</feature>
<proteinExistence type="inferred from homology"/>
<evidence type="ECO:0000313" key="9">
    <source>
        <dbReference type="EMBL" id="GAQ05547.1"/>
    </source>
</evidence>
<dbReference type="InterPro" id="IPR038665">
    <property type="entry name" value="Voltage-dep_anion_channel_sf"/>
</dbReference>
<evidence type="ECO:0000256" key="6">
    <source>
        <dbReference type="ARBA" id="ARBA00022989"/>
    </source>
</evidence>
<accession>A0AAN5YH34</accession>
<reference evidence="10" key="2">
    <citation type="journal article" date="2020" name="bioRxiv">
        <title>Genomic and phenotypic heterogeneity of clinical isolates of the human pathogens Aspergillus fumigatus, Aspergillus lentulus and Aspergillus fumigatiaffinis.</title>
        <authorList>
            <person name="dos Santos R.A.C."/>
            <person name="Steenwyk J.L."/>
            <person name="Rivero-Menendez O."/>
            <person name="Mead M.E."/>
            <person name="Silva L.P."/>
            <person name="Bastos R.W."/>
            <person name="Alastruey-Izquierdo A."/>
            <person name="Goldman G.H."/>
            <person name="Rokas A."/>
        </authorList>
    </citation>
    <scope>NUCLEOTIDE SEQUENCE</scope>
    <source>
        <strain evidence="10">CNM-CM8927</strain>
    </source>
</reference>
<evidence type="ECO:0000256" key="3">
    <source>
        <dbReference type="ARBA" id="ARBA00022448"/>
    </source>
</evidence>
<evidence type="ECO:0000256" key="4">
    <source>
        <dbReference type="ARBA" id="ARBA00022475"/>
    </source>
</evidence>
<evidence type="ECO:0000313" key="12">
    <source>
        <dbReference type="Proteomes" id="UP000649114"/>
    </source>
</evidence>
<feature type="transmembrane region" description="Helical" evidence="8">
    <location>
        <begin position="259"/>
        <end position="285"/>
    </location>
</feature>
<keyword evidence="6 8" id="KW-1133">Transmembrane helix</keyword>
<gene>
    <name evidence="9" type="ORF">ALT_2868</name>
    <name evidence="10" type="ORF">CNMCM8927_003064</name>
</gene>
<name>A0AAN5YH34_ASPLE</name>
<dbReference type="CDD" id="cd09318">
    <property type="entry name" value="TDT_SSU1"/>
    <property type="match status" value="1"/>
</dbReference>
<dbReference type="GO" id="GO:0000319">
    <property type="term" value="F:sulfite transmembrane transporter activity"/>
    <property type="evidence" value="ECO:0007669"/>
    <property type="project" value="TreeGrafter"/>
</dbReference>
<feature type="transmembrane region" description="Helical" evidence="8">
    <location>
        <begin position="341"/>
        <end position="361"/>
    </location>
</feature>
<evidence type="ECO:0000256" key="8">
    <source>
        <dbReference type="SAM" id="Phobius"/>
    </source>
</evidence>
<comment type="caution">
    <text evidence="10">The sequence shown here is derived from an EMBL/GenBank/DDBJ whole genome shotgun (WGS) entry which is preliminary data.</text>
</comment>
<keyword evidence="4" id="KW-1003">Cell membrane</keyword>
<feature type="transmembrane region" description="Helical" evidence="8">
    <location>
        <begin position="404"/>
        <end position="428"/>
    </location>
</feature>
<dbReference type="PANTHER" id="PTHR31686">
    <property type="match status" value="1"/>
</dbReference>
<evidence type="ECO:0000256" key="2">
    <source>
        <dbReference type="ARBA" id="ARBA00008566"/>
    </source>
</evidence>
<keyword evidence="5 8" id="KW-0812">Transmembrane</keyword>
<evidence type="ECO:0000313" key="11">
    <source>
        <dbReference type="Proteomes" id="UP000051487"/>
    </source>
</evidence>
<protein>
    <submittedName>
        <fullName evidence="9">Sulfite efflux pump SSU1</fullName>
    </submittedName>
</protein>
<organism evidence="10 12">
    <name type="scientific">Aspergillus lentulus</name>
    <dbReference type="NCBI Taxonomy" id="293939"/>
    <lineage>
        <taxon>Eukaryota</taxon>
        <taxon>Fungi</taxon>
        <taxon>Dikarya</taxon>
        <taxon>Ascomycota</taxon>
        <taxon>Pezizomycotina</taxon>
        <taxon>Eurotiomycetes</taxon>
        <taxon>Eurotiomycetidae</taxon>
        <taxon>Eurotiales</taxon>
        <taxon>Aspergillaceae</taxon>
        <taxon>Aspergillus</taxon>
        <taxon>Aspergillus subgen. Fumigati</taxon>
    </lineage>
</organism>
<dbReference type="GO" id="GO:0005886">
    <property type="term" value="C:plasma membrane"/>
    <property type="evidence" value="ECO:0007669"/>
    <property type="project" value="UniProtKB-SubCell"/>
</dbReference>
<dbReference type="Proteomes" id="UP000051487">
    <property type="component" value="Unassembled WGS sequence"/>
</dbReference>
<keyword evidence="7 8" id="KW-0472">Membrane</keyword>
<dbReference type="EMBL" id="JAAAPU010000199">
    <property type="protein sequence ID" value="KAF4200448.1"/>
    <property type="molecule type" value="Genomic_DNA"/>
</dbReference>
<dbReference type="Proteomes" id="UP000649114">
    <property type="component" value="Unassembled WGS sequence"/>
</dbReference>
<comment type="similarity">
    <text evidence="2">Belongs to the tellurite-resistance/dicarboxylate transporter (TDT) family.</text>
</comment>